<dbReference type="InterPro" id="IPR008853">
    <property type="entry name" value="TMEM9/TMEM9B"/>
</dbReference>
<dbReference type="SUPFAM" id="SSF53032">
    <property type="entry name" value="tRNA-intron endonuclease catalytic domain-like"/>
    <property type="match status" value="1"/>
</dbReference>
<comment type="similarity">
    <text evidence="3">Belongs to the TMEM9 family.</text>
</comment>
<dbReference type="STRING" id="81824.A9V3J1"/>
<dbReference type="InParanoid" id="A9V3J1"/>
<name>A9V3J1_MONBE</name>
<dbReference type="KEGG" id="mbr:MONBRDRAFT_26992"/>
<dbReference type="InterPro" id="IPR011856">
    <property type="entry name" value="tRNA_endonuc-like_dom_sf"/>
</dbReference>
<dbReference type="Gene3D" id="3.40.1350.10">
    <property type="match status" value="1"/>
</dbReference>
<evidence type="ECO:0000256" key="4">
    <source>
        <dbReference type="ARBA" id="ARBA00022692"/>
    </source>
</evidence>
<sequence length="390" mass="43547">MAGCRRWLGLRRALVVGLVVVVLVARVGVAAAGADDDDDVDGNQCQNVTFKHGNVRCKCTCPVVATTLNSTEGLKASSCDVSRKNYDAGDKTVCGKETCVSCINDRVTKTERECSYTIVVSDESQCSCQNVMPSNQGPNVTDATASMCDLCTCTYEARNTHLIKGTVISFMVVASLLVLVACINALPRRRQMPLVLMPRLSKPAPFLSLGLFFKIWWVSFDSIHIEMLFMYCRRRDCPETDDAVQNVEQTHTLAIIAKRRDELCRYAREDPRLATATLLTYVDLSEAKNWRSLDIRHHERLRLVYLVGRMGLKKPLEVIIPALADRDLQLQTMHQYYTEITDPNSELNTPIQSFVLGIMADDSTVVYYRFSQGLQAPPESLIMQATADDD</sequence>
<evidence type="ECO:0000313" key="12">
    <source>
        <dbReference type="Proteomes" id="UP000001357"/>
    </source>
</evidence>
<evidence type="ECO:0000256" key="6">
    <source>
        <dbReference type="ARBA" id="ARBA00022989"/>
    </source>
</evidence>
<evidence type="ECO:0000256" key="5">
    <source>
        <dbReference type="ARBA" id="ARBA00022694"/>
    </source>
</evidence>
<dbReference type="GO" id="GO:0005634">
    <property type="term" value="C:nucleus"/>
    <property type="evidence" value="ECO:0007669"/>
    <property type="project" value="UniProtKB-ARBA"/>
</dbReference>
<keyword evidence="5" id="KW-0819">tRNA processing</keyword>
<evidence type="ECO:0000256" key="9">
    <source>
        <dbReference type="SAM" id="SignalP"/>
    </source>
</evidence>
<comment type="subcellular location">
    <subcellularLocation>
        <location evidence="1">Membrane</location>
    </subcellularLocation>
</comment>
<dbReference type="EMBL" id="CH991557">
    <property type="protein sequence ID" value="EDQ87822.1"/>
    <property type="molecule type" value="Genomic_DNA"/>
</dbReference>
<evidence type="ECO:0000256" key="3">
    <source>
        <dbReference type="ARBA" id="ARBA00007264"/>
    </source>
</evidence>
<keyword evidence="4 8" id="KW-0812">Transmembrane</keyword>
<dbReference type="Pfam" id="PF05434">
    <property type="entry name" value="Tmemb_9"/>
    <property type="match status" value="1"/>
</dbReference>
<comment type="similarity">
    <text evidence="2">Belongs to the SEN15 family.</text>
</comment>
<evidence type="ECO:0000259" key="10">
    <source>
        <dbReference type="Pfam" id="PF09631"/>
    </source>
</evidence>
<dbReference type="Pfam" id="PF09631">
    <property type="entry name" value="Sen15"/>
    <property type="match status" value="1"/>
</dbReference>
<dbReference type="Proteomes" id="UP000001357">
    <property type="component" value="Unassembled WGS sequence"/>
</dbReference>
<evidence type="ECO:0000256" key="7">
    <source>
        <dbReference type="ARBA" id="ARBA00023136"/>
    </source>
</evidence>
<dbReference type="GO" id="GO:0006388">
    <property type="term" value="P:tRNA splicing, via endonucleolytic cleavage and ligation"/>
    <property type="evidence" value="ECO:0007669"/>
    <property type="project" value="InterPro"/>
</dbReference>
<organism evidence="11 12">
    <name type="scientific">Monosiga brevicollis</name>
    <name type="common">Choanoflagellate</name>
    <dbReference type="NCBI Taxonomy" id="81824"/>
    <lineage>
        <taxon>Eukaryota</taxon>
        <taxon>Choanoflagellata</taxon>
        <taxon>Craspedida</taxon>
        <taxon>Salpingoecidae</taxon>
        <taxon>Monosiga</taxon>
    </lineage>
</organism>
<feature type="transmembrane region" description="Helical" evidence="8">
    <location>
        <begin position="167"/>
        <end position="186"/>
    </location>
</feature>
<feature type="chain" id="PRO_5002744635" description="tRNA-splicing endonuclease subunit Sen15 domain-containing protein" evidence="9">
    <location>
        <begin position="33"/>
        <end position="390"/>
    </location>
</feature>
<dbReference type="GO" id="GO:0005765">
    <property type="term" value="C:lysosomal membrane"/>
    <property type="evidence" value="ECO:0007669"/>
    <property type="project" value="InterPro"/>
</dbReference>
<dbReference type="PANTHER" id="PTHR13064:SF6">
    <property type="entry name" value="TRANSMEMBRANE PROTEIN 9"/>
    <property type="match status" value="1"/>
</dbReference>
<feature type="signal peptide" evidence="9">
    <location>
        <begin position="1"/>
        <end position="32"/>
    </location>
</feature>
<evidence type="ECO:0000256" key="8">
    <source>
        <dbReference type="SAM" id="Phobius"/>
    </source>
</evidence>
<reference evidence="11 12" key="1">
    <citation type="journal article" date="2008" name="Nature">
        <title>The genome of the choanoflagellate Monosiga brevicollis and the origin of metazoans.</title>
        <authorList>
            <consortium name="JGI Sequencing"/>
            <person name="King N."/>
            <person name="Westbrook M.J."/>
            <person name="Young S.L."/>
            <person name="Kuo A."/>
            <person name="Abedin M."/>
            <person name="Chapman J."/>
            <person name="Fairclough S."/>
            <person name="Hellsten U."/>
            <person name="Isogai Y."/>
            <person name="Letunic I."/>
            <person name="Marr M."/>
            <person name="Pincus D."/>
            <person name="Putnam N."/>
            <person name="Rokas A."/>
            <person name="Wright K.J."/>
            <person name="Zuzow R."/>
            <person name="Dirks W."/>
            <person name="Good M."/>
            <person name="Goodstein D."/>
            <person name="Lemons D."/>
            <person name="Li W."/>
            <person name="Lyons J.B."/>
            <person name="Morris A."/>
            <person name="Nichols S."/>
            <person name="Richter D.J."/>
            <person name="Salamov A."/>
            <person name="Bork P."/>
            <person name="Lim W.A."/>
            <person name="Manning G."/>
            <person name="Miller W.T."/>
            <person name="McGinnis W."/>
            <person name="Shapiro H."/>
            <person name="Tjian R."/>
            <person name="Grigoriev I.V."/>
            <person name="Rokhsar D."/>
        </authorList>
    </citation>
    <scope>NUCLEOTIDE SEQUENCE [LARGE SCALE GENOMIC DNA]</scope>
    <source>
        <strain evidence="12">MX1 / ATCC 50154</strain>
    </source>
</reference>
<evidence type="ECO:0000256" key="2">
    <source>
        <dbReference type="ARBA" id="ARBA00006091"/>
    </source>
</evidence>
<gene>
    <name evidence="11" type="ORF">MONBRDRAFT_26992</name>
</gene>
<accession>A9V3J1</accession>
<keyword evidence="9" id="KW-0732">Signal</keyword>
<feature type="transmembrane region" description="Helical" evidence="8">
    <location>
        <begin position="206"/>
        <end position="231"/>
    </location>
</feature>
<dbReference type="InterPro" id="IPR018593">
    <property type="entry name" value="tRNA-endonuc_su_Sen15"/>
</dbReference>
<dbReference type="RefSeq" id="XP_001747355.1">
    <property type="nucleotide sequence ID" value="XM_001747303.1"/>
</dbReference>
<evidence type="ECO:0000256" key="1">
    <source>
        <dbReference type="ARBA" id="ARBA00004370"/>
    </source>
</evidence>
<dbReference type="GO" id="GO:0003676">
    <property type="term" value="F:nucleic acid binding"/>
    <property type="evidence" value="ECO:0007669"/>
    <property type="project" value="InterPro"/>
</dbReference>
<proteinExistence type="inferred from homology"/>
<dbReference type="AlphaFoldDB" id="A9V3J1"/>
<keyword evidence="6 8" id="KW-1133">Transmembrane helix</keyword>
<evidence type="ECO:0000313" key="11">
    <source>
        <dbReference type="EMBL" id="EDQ87822.1"/>
    </source>
</evidence>
<feature type="domain" description="tRNA-splicing endonuclease subunit Sen15" evidence="10">
    <location>
        <begin position="280"/>
        <end position="378"/>
    </location>
</feature>
<dbReference type="InterPro" id="IPR036167">
    <property type="entry name" value="tRNA_intron_Endo_cat-like_sf"/>
</dbReference>
<protein>
    <recommendedName>
        <fullName evidence="10">tRNA-splicing endonuclease subunit Sen15 domain-containing protein</fullName>
    </recommendedName>
</protein>
<dbReference type="GeneID" id="5892704"/>
<keyword evidence="7 8" id="KW-0472">Membrane</keyword>
<keyword evidence="12" id="KW-1185">Reference proteome</keyword>
<dbReference type="PANTHER" id="PTHR13064">
    <property type="entry name" value="TRANSMEMBRANE PROTEIN 9 FAMILY MEMBER"/>
    <property type="match status" value="1"/>
</dbReference>